<name>A0A0M8PF25_9EURO</name>
<keyword evidence="3" id="KW-1185">Reference proteome</keyword>
<sequence length="133" mass="15434">MPTYMVLEEQESFAIWMVLFTSSCAAICSMFLCVLAVLQSPELSDHAAGNKLKQTKKKLLDDKKRLLAESKAILDREAYLIDQIQRAENQMARDGFDASLDRINVLENGRDTLRYRIRQNWRELSDLLDRYTD</sequence>
<dbReference type="AlphaFoldDB" id="A0A0M8PF25"/>
<keyword evidence="1" id="KW-1133">Transmembrane helix</keyword>
<proteinExistence type="predicted"/>
<dbReference type="OrthoDB" id="4359635at2759"/>
<evidence type="ECO:0000256" key="1">
    <source>
        <dbReference type="SAM" id="Phobius"/>
    </source>
</evidence>
<feature type="transmembrane region" description="Helical" evidence="1">
    <location>
        <begin position="13"/>
        <end position="38"/>
    </location>
</feature>
<evidence type="ECO:0000313" key="2">
    <source>
        <dbReference type="EMBL" id="KOS46370.1"/>
    </source>
</evidence>
<accession>A0A0M8PF25</accession>
<keyword evidence="1" id="KW-0472">Membrane</keyword>
<evidence type="ECO:0000313" key="3">
    <source>
        <dbReference type="Proteomes" id="UP000037696"/>
    </source>
</evidence>
<gene>
    <name evidence="2" type="ORF">ACN38_g2683</name>
</gene>
<dbReference type="EMBL" id="LHQQ01000030">
    <property type="protein sequence ID" value="KOS46370.1"/>
    <property type="molecule type" value="Genomic_DNA"/>
</dbReference>
<organism evidence="2 3">
    <name type="scientific">Penicillium nordicum</name>
    <dbReference type="NCBI Taxonomy" id="229535"/>
    <lineage>
        <taxon>Eukaryota</taxon>
        <taxon>Fungi</taxon>
        <taxon>Dikarya</taxon>
        <taxon>Ascomycota</taxon>
        <taxon>Pezizomycotina</taxon>
        <taxon>Eurotiomycetes</taxon>
        <taxon>Eurotiomycetidae</taxon>
        <taxon>Eurotiales</taxon>
        <taxon>Aspergillaceae</taxon>
        <taxon>Penicillium</taxon>
    </lineage>
</organism>
<reference evidence="2 3" key="1">
    <citation type="submission" date="2015-08" db="EMBL/GenBank/DDBJ databases">
        <title>Genome sequencing of Penicillium nordicum.</title>
        <authorList>
            <person name="Nguyen H.D."/>
            <person name="Seifert K.A."/>
        </authorList>
    </citation>
    <scope>NUCLEOTIDE SEQUENCE [LARGE SCALE GENOMIC DNA]</scope>
    <source>
        <strain evidence="2 3">DAOMC 185683</strain>
    </source>
</reference>
<protein>
    <submittedName>
        <fullName evidence="2">Uncharacterized protein</fullName>
    </submittedName>
</protein>
<keyword evidence="1" id="KW-0812">Transmembrane</keyword>
<comment type="caution">
    <text evidence="2">The sequence shown here is derived from an EMBL/GenBank/DDBJ whole genome shotgun (WGS) entry which is preliminary data.</text>
</comment>
<dbReference type="Proteomes" id="UP000037696">
    <property type="component" value="Unassembled WGS sequence"/>
</dbReference>